<proteinExistence type="predicted"/>
<protein>
    <submittedName>
        <fullName evidence="4">General secretion pathway protein GspB</fullName>
    </submittedName>
</protein>
<dbReference type="Pfam" id="PF16537">
    <property type="entry name" value="T2SSB"/>
    <property type="match status" value="1"/>
</dbReference>
<comment type="caution">
    <text evidence="4">The sequence shown here is derived from an EMBL/GenBank/DDBJ whole genome shotgun (WGS) entry which is preliminary data.</text>
</comment>
<feature type="compositionally biased region" description="Low complexity" evidence="1">
    <location>
        <begin position="24"/>
        <end position="34"/>
    </location>
</feature>
<keyword evidence="5" id="KW-1185">Reference proteome</keyword>
<feature type="compositionally biased region" description="Low complexity" evidence="1">
    <location>
        <begin position="117"/>
        <end position="144"/>
    </location>
</feature>
<evidence type="ECO:0000256" key="2">
    <source>
        <dbReference type="SAM" id="Phobius"/>
    </source>
</evidence>
<evidence type="ECO:0000259" key="3">
    <source>
        <dbReference type="Pfam" id="PF16537"/>
    </source>
</evidence>
<dbReference type="RefSeq" id="WP_193677778.1">
    <property type="nucleotide sequence ID" value="NZ_JADDIV010000004.1"/>
</dbReference>
<name>A0ABR9S6U2_9BURK</name>
<feature type="compositionally biased region" description="Basic and acidic residues" evidence="1">
    <location>
        <begin position="11"/>
        <end position="21"/>
    </location>
</feature>
<dbReference type="InterPro" id="IPR032389">
    <property type="entry name" value="GspB_C"/>
</dbReference>
<keyword evidence="2" id="KW-1133">Transmembrane helix</keyword>
<keyword evidence="2" id="KW-0472">Membrane</keyword>
<organism evidence="4 5">
    <name type="scientific">Ramlibacter pallidus</name>
    <dbReference type="NCBI Taxonomy" id="2780087"/>
    <lineage>
        <taxon>Bacteria</taxon>
        <taxon>Pseudomonadati</taxon>
        <taxon>Pseudomonadota</taxon>
        <taxon>Betaproteobacteria</taxon>
        <taxon>Burkholderiales</taxon>
        <taxon>Comamonadaceae</taxon>
        <taxon>Ramlibacter</taxon>
    </lineage>
</organism>
<feature type="region of interest" description="Disordered" evidence="1">
    <location>
        <begin position="104"/>
        <end position="159"/>
    </location>
</feature>
<gene>
    <name evidence="4" type="ORF">IM787_16580</name>
</gene>
<dbReference type="EMBL" id="JADDIV010000004">
    <property type="protein sequence ID" value="MBE7369181.1"/>
    <property type="molecule type" value="Genomic_DNA"/>
</dbReference>
<feature type="region of interest" description="Disordered" evidence="1">
    <location>
        <begin position="11"/>
        <end position="34"/>
    </location>
</feature>
<feature type="transmembrane region" description="Helical" evidence="2">
    <location>
        <begin position="41"/>
        <end position="62"/>
    </location>
</feature>
<evidence type="ECO:0000313" key="5">
    <source>
        <dbReference type="Proteomes" id="UP000806285"/>
    </source>
</evidence>
<reference evidence="4 5" key="1">
    <citation type="submission" date="2020-10" db="EMBL/GenBank/DDBJ databases">
        <title>Ramlibacter sp. HM2 16S ribosomal RNA gene Genome sequencing and assembly.</title>
        <authorList>
            <person name="Kang M."/>
        </authorList>
    </citation>
    <scope>NUCLEOTIDE SEQUENCE [LARGE SCALE GENOMIC DNA]</scope>
    <source>
        <strain evidence="4 5">HM2</strain>
    </source>
</reference>
<accession>A0ABR9S6U2</accession>
<sequence>MSYILDALRKADAERERDPSRGIHAQPAPGAAHAAPRGARWGWMAAGGAGVLLAAGAYVAWFPAPAPVPAPRAMPSAPAAGFVLEAPRKPPVVTIADAVVPPAPPPLPEPAAERAPAKTAAATAPKAAPATTPAAPAPAAAAAPSEPPPVAAAPATAPGGAATPERIVAVGDLPADVQRELPKLAISGGVHSENAAQRMLVVGGQVKGEGAELAPGVVLEQIRARSAVLRFKGFRYSVPY</sequence>
<keyword evidence="2" id="KW-0812">Transmembrane</keyword>
<dbReference type="Proteomes" id="UP000806285">
    <property type="component" value="Unassembled WGS sequence"/>
</dbReference>
<feature type="domain" description="Type II secretion system protein GspB C-terminal" evidence="3">
    <location>
        <begin position="181"/>
        <end position="239"/>
    </location>
</feature>
<evidence type="ECO:0000256" key="1">
    <source>
        <dbReference type="SAM" id="MobiDB-lite"/>
    </source>
</evidence>
<evidence type="ECO:0000313" key="4">
    <source>
        <dbReference type="EMBL" id="MBE7369181.1"/>
    </source>
</evidence>